<evidence type="ECO:0000313" key="1">
    <source>
        <dbReference type="EMBL" id="SNB84235.1"/>
    </source>
</evidence>
<dbReference type="OrthoDB" id="7852579at2"/>
<proteinExistence type="predicted"/>
<keyword evidence="2" id="KW-1185">Reference proteome</keyword>
<accession>A0A212SEZ7</accession>
<dbReference type="RefSeq" id="WP_088522620.1">
    <property type="nucleotide sequence ID" value="NZ_FYDG01000034.1"/>
</dbReference>
<organism evidence="1 2">
    <name type="scientific">Rhodoblastus acidophilus</name>
    <name type="common">Rhodopseudomonas acidophila</name>
    <dbReference type="NCBI Taxonomy" id="1074"/>
    <lineage>
        <taxon>Bacteria</taxon>
        <taxon>Pseudomonadati</taxon>
        <taxon>Pseudomonadota</taxon>
        <taxon>Alphaproteobacteria</taxon>
        <taxon>Hyphomicrobiales</taxon>
        <taxon>Rhodoblastaceae</taxon>
        <taxon>Rhodoblastus</taxon>
    </lineage>
</organism>
<dbReference type="EMBL" id="FYDG01000034">
    <property type="protein sequence ID" value="SNB84235.1"/>
    <property type="molecule type" value="Genomic_DNA"/>
</dbReference>
<name>A0A212SEZ7_RHOAC</name>
<reference evidence="2" key="1">
    <citation type="submission" date="2017-06" db="EMBL/GenBank/DDBJ databases">
        <authorList>
            <person name="Varghese N."/>
            <person name="Submissions S."/>
        </authorList>
    </citation>
    <scope>NUCLEOTIDE SEQUENCE [LARGE SCALE GENOMIC DNA]</scope>
    <source>
        <strain evidence="2">DSM 137</strain>
    </source>
</reference>
<gene>
    <name evidence="1" type="ORF">SAMN06265338_13410</name>
</gene>
<evidence type="ECO:0000313" key="2">
    <source>
        <dbReference type="Proteomes" id="UP000198418"/>
    </source>
</evidence>
<dbReference type="AlphaFoldDB" id="A0A212SEZ7"/>
<sequence>MRNEGAVLKSQFATMMNVTPGRVSQWISEGKIDGAALEGEGRSARINPTVAREQLKERLNIDQRLGLNGLSTRLEAPVLPLPEPKASTFEPEDTVETKIKQEKLFQVQLQTERLLEERRANRGFYVRAADMRAEVAGVSSKILATVEGMLPEIAAELAAKLSIPNRDALHILREKFREARQRLAEQFKIEAEGAAETVEDLDTYDEPQRPQ</sequence>
<dbReference type="Proteomes" id="UP000198418">
    <property type="component" value="Unassembled WGS sequence"/>
</dbReference>
<protein>
    <submittedName>
        <fullName evidence="1">Uncharacterized protein</fullName>
    </submittedName>
</protein>